<proteinExistence type="predicted"/>
<dbReference type="AlphaFoldDB" id="X1CHF4"/>
<accession>X1CHF4</accession>
<dbReference type="EMBL" id="BART01033395">
    <property type="protein sequence ID" value="GAH07067.1"/>
    <property type="molecule type" value="Genomic_DNA"/>
</dbReference>
<protein>
    <submittedName>
        <fullName evidence="1">Uncharacterized protein</fullName>
    </submittedName>
</protein>
<gene>
    <name evidence="1" type="ORF">S01H4_57413</name>
</gene>
<evidence type="ECO:0000313" key="1">
    <source>
        <dbReference type="EMBL" id="GAH07067.1"/>
    </source>
</evidence>
<feature type="non-terminal residue" evidence="1">
    <location>
        <position position="1"/>
    </location>
</feature>
<reference evidence="1" key="1">
    <citation type="journal article" date="2014" name="Front. Microbiol.">
        <title>High frequency of phylogenetically diverse reductive dehalogenase-homologous genes in deep subseafloor sedimentary metagenomes.</title>
        <authorList>
            <person name="Kawai M."/>
            <person name="Futagami T."/>
            <person name="Toyoda A."/>
            <person name="Takaki Y."/>
            <person name="Nishi S."/>
            <person name="Hori S."/>
            <person name="Arai W."/>
            <person name="Tsubouchi T."/>
            <person name="Morono Y."/>
            <person name="Uchiyama I."/>
            <person name="Ito T."/>
            <person name="Fujiyama A."/>
            <person name="Inagaki F."/>
            <person name="Takami H."/>
        </authorList>
    </citation>
    <scope>NUCLEOTIDE SEQUENCE</scope>
    <source>
        <strain evidence="1">Expedition CK06-06</strain>
    </source>
</reference>
<sequence length="187" mass="21811">FALLQEIKEAQDQGFRRIEGMAQGLYDKQDVAISVAMRQLDEGSDIEIRTLSDKFEKTTDLMKDISIKLEDIKSDTQKVQDVIYYFDESKIRETLSIIIDNPKDLNRIIYRVVNNPEWTDEEKNKWAKVVMETLKYYKLFKPPKWKKFLKGITKITLGESASNIITEGVETLVNWINLKAAKKKMNL</sequence>
<comment type="caution">
    <text evidence="1">The sequence shown here is derived from an EMBL/GenBank/DDBJ whole genome shotgun (WGS) entry which is preliminary data.</text>
</comment>
<name>X1CHF4_9ZZZZ</name>
<organism evidence="1">
    <name type="scientific">marine sediment metagenome</name>
    <dbReference type="NCBI Taxonomy" id="412755"/>
    <lineage>
        <taxon>unclassified sequences</taxon>
        <taxon>metagenomes</taxon>
        <taxon>ecological metagenomes</taxon>
    </lineage>
</organism>